<reference evidence="7 8" key="1">
    <citation type="journal article" date="2012" name="Stand. Genomic Sci.">
        <title>Genome sequence of the orange-pigmented seawater bacterium Owenweeksia hongkongensis type strain (UST20020801(T)).</title>
        <authorList>
            <person name="Riedel T."/>
            <person name="Held B."/>
            <person name="Nolan M."/>
            <person name="Lucas S."/>
            <person name="Lapidus A."/>
            <person name="Tice H."/>
            <person name="Del Rio T.G."/>
            <person name="Cheng J.F."/>
            <person name="Han C."/>
            <person name="Tapia R."/>
            <person name="Goodwin L.A."/>
            <person name="Pitluck S."/>
            <person name="Liolios K."/>
            <person name="Mavromatis K."/>
            <person name="Pagani I."/>
            <person name="Ivanova N."/>
            <person name="Mikhailova N."/>
            <person name="Pati A."/>
            <person name="Chen A."/>
            <person name="Palaniappan K."/>
            <person name="Rohde M."/>
            <person name="Tindall B.J."/>
            <person name="Detter J.C."/>
            <person name="Goker M."/>
            <person name="Woyke T."/>
            <person name="Bristow J."/>
            <person name="Eisen J.A."/>
            <person name="Markowitz V."/>
            <person name="Hugenholtz P."/>
            <person name="Klenk H.P."/>
            <person name="Kyrpides N.C."/>
        </authorList>
    </citation>
    <scope>NUCLEOTIDE SEQUENCE</scope>
    <source>
        <strain evidence="8">DSM 17368 / JCM 12287 / NRRL B-23963</strain>
    </source>
</reference>
<evidence type="ECO:0000256" key="2">
    <source>
        <dbReference type="ARBA" id="ARBA00010544"/>
    </source>
</evidence>
<evidence type="ECO:0000256" key="1">
    <source>
        <dbReference type="ARBA" id="ARBA00004141"/>
    </source>
</evidence>
<keyword evidence="5 6" id="KW-0472">Membrane</keyword>
<dbReference type="GO" id="GO:0017004">
    <property type="term" value="P:cytochrome complex assembly"/>
    <property type="evidence" value="ECO:0007669"/>
    <property type="project" value="InterPro"/>
</dbReference>
<dbReference type="HOGENOM" id="CLU_079069_0_1_10"/>
<evidence type="ECO:0000256" key="5">
    <source>
        <dbReference type="ARBA" id="ARBA00023136"/>
    </source>
</evidence>
<dbReference type="RefSeq" id="WP_014200579.1">
    <property type="nucleotide sequence ID" value="NC_016599.1"/>
</dbReference>
<evidence type="ECO:0000313" key="8">
    <source>
        <dbReference type="Proteomes" id="UP000005631"/>
    </source>
</evidence>
<evidence type="ECO:0000256" key="3">
    <source>
        <dbReference type="ARBA" id="ARBA00022692"/>
    </source>
</evidence>
<dbReference type="GO" id="GO:0016020">
    <property type="term" value="C:membrane"/>
    <property type="evidence" value="ECO:0007669"/>
    <property type="project" value="UniProtKB-SubCell"/>
</dbReference>
<gene>
    <name evidence="7" type="ordered locus">Oweho_0196</name>
</gene>
<dbReference type="InterPro" id="IPR003544">
    <property type="entry name" value="Cyt_c_biogenesis_CcmB"/>
</dbReference>
<dbReference type="GO" id="GO:0015232">
    <property type="term" value="F:heme transmembrane transporter activity"/>
    <property type="evidence" value="ECO:0007669"/>
    <property type="project" value="InterPro"/>
</dbReference>
<feature type="transmembrane region" description="Helical" evidence="6">
    <location>
        <begin position="124"/>
        <end position="145"/>
    </location>
</feature>
<comment type="subcellular location">
    <subcellularLocation>
        <location evidence="1">Membrane</location>
        <topology evidence="1">Multi-pass membrane protein</topology>
    </subcellularLocation>
</comment>
<dbReference type="Pfam" id="PF03379">
    <property type="entry name" value="CcmB"/>
    <property type="match status" value="1"/>
</dbReference>
<feature type="transmembrane region" description="Helical" evidence="6">
    <location>
        <begin position="157"/>
        <end position="179"/>
    </location>
</feature>
<dbReference type="eggNOG" id="COG2386">
    <property type="taxonomic scope" value="Bacteria"/>
</dbReference>
<feature type="transmembrane region" description="Helical" evidence="6">
    <location>
        <begin position="52"/>
        <end position="70"/>
    </location>
</feature>
<dbReference type="Proteomes" id="UP000005631">
    <property type="component" value="Chromosome"/>
</dbReference>
<dbReference type="OrthoDB" id="9788444at2"/>
<protein>
    <submittedName>
        <fullName evidence="7">ABC-type transport system involved in cytochrome c biogenesis, permease component</fullName>
    </submittedName>
</protein>
<comment type="similarity">
    <text evidence="2">Belongs to the CcmB/CycW/HelB family.</text>
</comment>
<keyword evidence="3 6" id="KW-0812">Transmembrane</keyword>
<accession>G8R7A7</accession>
<dbReference type="AlphaFoldDB" id="G8R7A7"/>
<keyword evidence="8" id="KW-1185">Reference proteome</keyword>
<keyword evidence="4 6" id="KW-1133">Transmembrane helix</keyword>
<dbReference type="STRING" id="926562.Oweho_0196"/>
<dbReference type="KEGG" id="oho:Oweho_0196"/>
<feature type="transmembrane region" description="Helical" evidence="6">
    <location>
        <begin position="96"/>
        <end position="118"/>
    </location>
</feature>
<evidence type="ECO:0000256" key="6">
    <source>
        <dbReference type="SAM" id="Phobius"/>
    </source>
</evidence>
<evidence type="ECO:0000313" key="7">
    <source>
        <dbReference type="EMBL" id="AEV31218.1"/>
    </source>
</evidence>
<dbReference type="EMBL" id="CP003156">
    <property type="protein sequence ID" value="AEV31218.1"/>
    <property type="molecule type" value="Genomic_DNA"/>
</dbReference>
<evidence type="ECO:0000256" key="4">
    <source>
        <dbReference type="ARBA" id="ARBA00022989"/>
    </source>
</evidence>
<feature type="transmembrane region" description="Helical" evidence="6">
    <location>
        <begin position="23"/>
        <end position="46"/>
    </location>
</feature>
<proteinExistence type="inferred from homology"/>
<sequence length="218" mass="24326">MLVQIVEIFKLNFTLEWRRKQSFLGVVLYVLTTVYLAYLVFSGVITPEVWNALFWVILIFASLQAAFRSFQNEADRRFLLYFGMVKPQVLIIGKTLYNFFYMFSIGLLATLVFTFLLGNPIASPGAFISILLIASAGFSAILTFVSGLAAKAGDNPALPAILSIPLLYPQVLTLSKVSIRALTGFAWDINAPLLLVLSMLAVVTCLLSYLLFAYLWRD</sequence>
<feature type="transmembrane region" description="Helical" evidence="6">
    <location>
        <begin position="191"/>
        <end position="216"/>
    </location>
</feature>
<name>G8R7A7_OWEHD</name>
<organism evidence="7 8">
    <name type="scientific">Owenweeksia hongkongensis (strain DSM 17368 / CIP 108786 / JCM 12287 / NRRL B-23963 / UST20020801)</name>
    <dbReference type="NCBI Taxonomy" id="926562"/>
    <lineage>
        <taxon>Bacteria</taxon>
        <taxon>Pseudomonadati</taxon>
        <taxon>Bacteroidota</taxon>
        <taxon>Flavobacteriia</taxon>
        <taxon>Flavobacteriales</taxon>
        <taxon>Owenweeksiaceae</taxon>
        <taxon>Owenweeksia</taxon>
    </lineage>
</organism>